<dbReference type="PANTHER" id="PTHR48111:SF21">
    <property type="entry name" value="DNA-BINDING DUAL MASTER TRANSCRIPTIONAL REGULATOR RPAA"/>
    <property type="match status" value="1"/>
</dbReference>
<protein>
    <submittedName>
        <fullName evidence="10">Chemotaxis protein CheY</fullName>
    </submittedName>
</protein>
<evidence type="ECO:0000259" key="9">
    <source>
        <dbReference type="PROSITE" id="PS51755"/>
    </source>
</evidence>
<feature type="DNA-binding region" description="OmpR/PhoB-type" evidence="7">
    <location>
        <begin position="133"/>
        <end position="229"/>
    </location>
</feature>
<dbReference type="GO" id="GO:0000156">
    <property type="term" value="F:phosphorelay response regulator activity"/>
    <property type="evidence" value="ECO:0007669"/>
    <property type="project" value="TreeGrafter"/>
</dbReference>
<dbReference type="InterPro" id="IPR039420">
    <property type="entry name" value="WalR-like"/>
</dbReference>
<proteinExistence type="predicted"/>
<dbReference type="OrthoDB" id="9802426at2"/>
<dbReference type="Pfam" id="PF00072">
    <property type="entry name" value="Response_reg"/>
    <property type="match status" value="1"/>
</dbReference>
<dbReference type="PROSITE" id="PS51755">
    <property type="entry name" value="OMPR_PHOB"/>
    <property type="match status" value="1"/>
</dbReference>
<sequence>MNRHIAIIEDEVAIRENYTDVFKRQGYRVDAYSNRPLAEIGLAKNLPQLAIIDIGLEDEYDGGLTLCQWLRQLSPEIAIIFLTARDSDIDIVTGLRLGADDYLSKTISLPHLSARIAALFRRLEANQQPDHKQQVINLNELQIDLNRMLVTWQQQMVEITVTEFWMLHCLVQNPGHVKSRDALMEDSNMVVDDATITSHIKRIRKKFQQIDANFNQIETVYGMGYRWKAQA</sequence>
<comment type="caution">
    <text evidence="10">The sequence shown here is derived from an EMBL/GenBank/DDBJ whole genome shotgun (WGS) entry which is preliminary data.</text>
</comment>
<evidence type="ECO:0000313" key="11">
    <source>
        <dbReference type="Proteomes" id="UP000037600"/>
    </source>
</evidence>
<name>A0A0J8JQM9_9ALTE</name>
<organism evidence="10 11">
    <name type="scientific">Catenovulum maritimum</name>
    <dbReference type="NCBI Taxonomy" id="1513271"/>
    <lineage>
        <taxon>Bacteria</taxon>
        <taxon>Pseudomonadati</taxon>
        <taxon>Pseudomonadota</taxon>
        <taxon>Gammaproteobacteria</taxon>
        <taxon>Alteromonadales</taxon>
        <taxon>Alteromonadaceae</taxon>
        <taxon>Catenovulum</taxon>
    </lineage>
</organism>
<dbReference type="PROSITE" id="PS50110">
    <property type="entry name" value="RESPONSE_REGULATORY"/>
    <property type="match status" value="1"/>
</dbReference>
<accession>A0A0J8JQM9</accession>
<dbReference type="NCBIfam" id="TIGR03787">
    <property type="entry name" value="marine_sort_RR"/>
    <property type="match status" value="1"/>
</dbReference>
<dbReference type="InterPro" id="IPR022305">
    <property type="entry name" value="Response_regulator"/>
</dbReference>
<dbReference type="GO" id="GO:0005829">
    <property type="term" value="C:cytosol"/>
    <property type="evidence" value="ECO:0007669"/>
    <property type="project" value="TreeGrafter"/>
</dbReference>
<dbReference type="PATRIC" id="fig|1513271.3.peg.411"/>
<keyword evidence="11" id="KW-1185">Reference proteome</keyword>
<evidence type="ECO:0000256" key="6">
    <source>
        <dbReference type="PROSITE-ProRule" id="PRU00169"/>
    </source>
</evidence>
<keyword evidence="2" id="KW-0902">Two-component regulatory system</keyword>
<keyword evidence="4 7" id="KW-0238">DNA-binding</keyword>
<dbReference type="CDD" id="cd00383">
    <property type="entry name" value="trans_reg_C"/>
    <property type="match status" value="1"/>
</dbReference>
<evidence type="ECO:0000256" key="2">
    <source>
        <dbReference type="ARBA" id="ARBA00023012"/>
    </source>
</evidence>
<dbReference type="Gene3D" id="6.10.250.690">
    <property type="match status" value="1"/>
</dbReference>
<dbReference type="Pfam" id="PF00486">
    <property type="entry name" value="Trans_reg_C"/>
    <property type="match status" value="1"/>
</dbReference>
<dbReference type="GO" id="GO:0000976">
    <property type="term" value="F:transcription cis-regulatory region binding"/>
    <property type="evidence" value="ECO:0007669"/>
    <property type="project" value="TreeGrafter"/>
</dbReference>
<dbReference type="PANTHER" id="PTHR48111">
    <property type="entry name" value="REGULATOR OF RPOS"/>
    <property type="match status" value="1"/>
</dbReference>
<dbReference type="InterPro" id="IPR011006">
    <property type="entry name" value="CheY-like_superfamily"/>
</dbReference>
<feature type="domain" description="Response regulatory" evidence="8">
    <location>
        <begin position="4"/>
        <end position="120"/>
    </location>
</feature>
<dbReference type="Proteomes" id="UP000037600">
    <property type="component" value="Unassembled WGS sequence"/>
</dbReference>
<dbReference type="RefSeq" id="WP_048688790.1">
    <property type="nucleotide sequence ID" value="NZ_KQ130482.1"/>
</dbReference>
<dbReference type="SMART" id="SM00448">
    <property type="entry name" value="REC"/>
    <property type="match status" value="1"/>
</dbReference>
<evidence type="ECO:0000256" key="1">
    <source>
        <dbReference type="ARBA" id="ARBA00022553"/>
    </source>
</evidence>
<dbReference type="SMART" id="SM00862">
    <property type="entry name" value="Trans_reg_C"/>
    <property type="match status" value="1"/>
</dbReference>
<feature type="modified residue" description="4-aspartylphosphate" evidence="6">
    <location>
        <position position="53"/>
    </location>
</feature>
<dbReference type="Gene3D" id="1.10.10.10">
    <property type="entry name" value="Winged helix-like DNA-binding domain superfamily/Winged helix DNA-binding domain"/>
    <property type="match status" value="1"/>
</dbReference>
<reference evidence="10 11" key="1">
    <citation type="submission" date="2015-04" db="EMBL/GenBank/DDBJ databases">
        <title>Draft Genome Sequence of the Novel Agar-Digesting Marine Bacterium Q1.</title>
        <authorList>
            <person name="Li Y."/>
            <person name="Li D."/>
            <person name="Chen G."/>
            <person name="Du Z."/>
        </authorList>
    </citation>
    <scope>NUCLEOTIDE SEQUENCE [LARGE SCALE GENOMIC DNA]</scope>
    <source>
        <strain evidence="10 11">Q1</strain>
    </source>
</reference>
<keyword evidence="3" id="KW-0805">Transcription regulation</keyword>
<dbReference type="GO" id="GO:0006355">
    <property type="term" value="P:regulation of DNA-templated transcription"/>
    <property type="evidence" value="ECO:0007669"/>
    <property type="project" value="InterPro"/>
</dbReference>
<dbReference type="InterPro" id="IPR001867">
    <property type="entry name" value="OmpR/PhoB-type_DNA-bd"/>
</dbReference>
<dbReference type="Gene3D" id="3.40.50.2300">
    <property type="match status" value="1"/>
</dbReference>
<dbReference type="STRING" id="1513271.XM47_01945"/>
<evidence type="ECO:0000256" key="5">
    <source>
        <dbReference type="ARBA" id="ARBA00023163"/>
    </source>
</evidence>
<gene>
    <name evidence="10" type="ORF">XM47_01945</name>
</gene>
<dbReference type="InterPro" id="IPR001789">
    <property type="entry name" value="Sig_transdc_resp-reg_receiver"/>
</dbReference>
<evidence type="ECO:0000259" key="8">
    <source>
        <dbReference type="PROSITE" id="PS50110"/>
    </source>
</evidence>
<keyword evidence="1 6" id="KW-0597">Phosphoprotein</keyword>
<dbReference type="GO" id="GO:0032993">
    <property type="term" value="C:protein-DNA complex"/>
    <property type="evidence" value="ECO:0007669"/>
    <property type="project" value="TreeGrafter"/>
</dbReference>
<keyword evidence="5" id="KW-0804">Transcription</keyword>
<feature type="domain" description="OmpR/PhoB-type" evidence="9">
    <location>
        <begin position="133"/>
        <end position="229"/>
    </location>
</feature>
<dbReference type="InterPro" id="IPR036388">
    <property type="entry name" value="WH-like_DNA-bd_sf"/>
</dbReference>
<dbReference type="EMBL" id="LAZL01000002">
    <property type="protein sequence ID" value="KMT67021.1"/>
    <property type="molecule type" value="Genomic_DNA"/>
</dbReference>
<evidence type="ECO:0000313" key="10">
    <source>
        <dbReference type="EMBL" id="KMT67021.1"/>
    </source>
</evidence>
<evidence type="ECO:0000256" key="3">
    <source>
        <dbReference type="ARBA" id="ARBA00023015"/>
    </source>
</evidence>
<evidence type="ECO:0000256" key="7">
    <source>
        <dbReference type="PROSITE-ProRule" id="PRU01091"/>
    </source>
</evidence>
<evidence type="ECO:0000256" key="4">
    <source>
        <dbReference type="ARBA" id="ARBA00023125"/>
    </source>
</evidence>
<dbReference type="SUPFAM" id="SSF52172">
    <property type="entry name" value="CheY-like"/>
    <property type="match status" value="1"/>
</dbReference>
<dbReference type="AlphaFoldDB" id="A0A0J8JQM9"/>